<accession>A0ABW5SUU7</accession>
<keyword evidence="1" id="KW-0472">Membrane</keyword>
<keyword evidence="1" id="KW-0812">Transmembrane</keyword>
<feature type="transmembrane region" description="Helical" evidence="1">
    <location>
        <begin position="7"/>
        <end position="24"/>
    </location>
</feature>
<reference evidence="3" key="1">
    <citation type="journal article" date="2019" name="Int. J. Syst. Evol. Microbiol.">
        <title>The Global Catalogue of Microorganisms (GCM) 10K type strain sequencing project: providing services to taxonomists for standard genome sequencing and annotation.</title>
        <authorList>
            <consortium name="The Broad Institute Genomics Platform"/>
            <consortium name="The Broad Institute Genome Sequencing Center for Infectious Disease"/>
            <person name="Wu L."/>
            <person name="Ma J."/>
        </authorList>
    </citation>
    <scope>NUCLEOTIDE SEQUENCE [LARGE SCALE GENOMIC DNA]</scope>
    <source>
        <strain evidence="3">KCTC 33849</strain>
    </source>
</reference>
<organism evidence="2 3">
    <name type="scientific">Paenibacillus shunpengii</name>
    <dbReference type="NCBI Taxonomy" id="2054424"/>
    <lineage>
        <taxon>Bacteria</taxon>
        <taxon>Bacillati</taxon>
        <taxon>Bacillota</taxon>
        <taxon>Bacilli</taxon>
        <taxon>Bacillales</taxon>
        <taxon>Paenibacillaceae</taxon>
        <taxon>Paenibacillus</taxon>
    </lineage>
</organism>
<dbReference type="Proteomes" id="UP001597540">
    <property type="component" value="Unassembled WGS sequence"/>
</dbReference>
<feature type="transmembrane region" description="Helical" evidence="1">
    <location>
        <begin position="72"/>
        <end position="93"/>
    </location>
</feature>
<evidence type="ECO:0000313" key="3">
    <source>
        <dbReference type="Proteomes" id="UP001597540"/>
    </source>
</evidence>
<evidence type="ECO:0000256" key="1">
    <source>
        <dbReference type="SAM" id="Phobius"/>
    </source>
</evidence>
<dbReference type="RefSeq" id="WP_379264459.1">
    <property type="nucleotide sequence ID" value="NZ_JBHUMJ010000009.1"/>
</dbReference>
<feature type="transmembrane region" description="Helical" evidence="1">
    <location>
        <begin position="113"/>
        <end position="137"/>
    </location>
</feature>
<protein>
    <submittedName>
        <fullName evidence="2">Uncharacterized protein</fullName>
    </submittedName>
</protein>
<feature type="transmembrane region" description="Helical" evidence="1">
    <location>
        <begin position="30"/>
        <end position="51"/>
    </location>
</feature>
<name>A0ABW5SUU7_9BACL</name>
<sequence>MSKKTISMVLYIVGIGIFLIRTFVHEADRLISLDFVLLTLFTAGAGIYMIWQENHELLGSVMDEKLLKMRREYLFGLFGIGFVILLQVDMLFNELNPRPKINGIPRPVDWPSVQIKVFTTILFTVLWVRYIFGYFILRNKKAENT</sequence>
<comment type="caution">
    <text evidence="2">The sequence shown here is derived from an EMBL/GenBank/DDBJ whole genome shotgun (WGS) entry which is preliminary data.</text>
</comment>
<keyword evidence="1" id="KW-1133">Transmembrane helix</keyword>
<dbReference type="EMBL" id="JBHUMJ010000009">
    <property type="protein sequence ID" value="MFD2702989.1"/>
    <property type="molecule type" value="Genomic_DNA"/>
</dbReference>
<gene>
    <name evidence="2" type="ORF">ACFSVM_21390</name>
</gene>
<keyword evidence="3" id="KW-1185">Reference proteome</keyword>
<proteinExistence type="predicted"/>
<evidence type="ECO:0000313" key="2">
    <source>
        <dbReference type="EMBL" id="MFD2702989.1"/>
    </source>
</evidence>